<sequence>FLDRRFPIRSQTAWFKKARRKRVGVRHKRSDRSIAAAQVGKRLLCDLLVYEPTMYAVFFSSMAFLEGGGLSDAKFRISTLLLPTYLTGLTISPIIQSINFAFVPLIYRVPFSSCFDLFWDSYLSWVNNEKLAMIEESNE</sequence>
<dbReference type="Pfam" id="PF04117">
    <property type="entry name" value="Mpv17_PMP22"/>
    <property type="match status" value="1"/>
</dbReference>
<evidence type="ECO:0000256" key="4">
    <source>
        <dbReference type="ARBA" id="ARBA00022989"/>
    </source>
</evidence>
<keyword evidence="3" id="KW-0812">Transmembrane</keyword>
<feature type="non-terminal residue" evidence="7">
    <location>
        <position position="1"/>
    </location>
</feature>
<gene>
    <name evidence="7" type="primary">SYM1</name>
    <name evidence="7" type="ORF">H4R20_003728</name>
</gene>
<proteinExistence type="inferred from homology"/>
<protein>
    <submittedName>
        <fullName evidence="7">Protein required for ethanol metabolism</fullName>
    </submittedName>
</protein>
<evidence type="ECO:0000256" key="2">
    <source>
        <dbReference type="ARBA" id="ARBA00006824"/>
    </source>
</evidence>
<evidence type="ECO:0000256" key="3">
    <source>
        <dbReference type="ARBA" id="ARBA00022692"/>
    </source>
</evidence>
<name>A0A9W8HXJ5_9FUNG</name>
<dbReference type="PANTHER" id="PTHR11266:SF17">
    <property type="entry name" value="PROTEIN MPV17"/>
    <property type="match status" value="1"/>
</dbReference>
<dbReference type="InterPro" id="IPR007248">
    <property type="entry name" value="Mpv17_PMP22"/>
</dbReference>
<accession>A0A9W8HXJ5</accession>
<evidence type="ECO:0000313" key="7">
    <source>
        <dbReference type="EMBL" id="KAJ2801301.1"/>
    </source>
</evidence>
<dbReference type="AlphaFoldDB" id="A0A9W8HXJ5"/>
<dbReference type="GO" id="GO:0005737">
    <property type="term" value="C:cytoplasm"/>
    <property type="evidence" value="ECO:0007669"/>
    <property type="project" value="TreeGrafter"/>
</dbReference>
<dbReference type="GO" id="GO:0016020">
    <property type="term" value="C:membrane"/>
    <property type="evidence" value="ECO:0007669"/>
    <property type="project" value="UniProtKB-SubCell"/>
</dbReference>
<keyword evidence="5" id="KW-0472">Membrane</keyword>
<reference evidence="7" key="1">
    <citation type="submission" date="2022-07" db="EMBL/GenBank/DDBJ databases">
        <title>Phylogenomic reconstructions and comparative analyses of Kickxellomycotina fungi.</title>
        <authorList>
            <person name="Reynolds N.K."/>
            <person name="Stajich J.E."/>
            <person name="Barry K."/>
            <person name="Grigoriev I.V."/>
            <person name="Crous P."/>
            <person name="Smith M.E."/>
        </authorList>
    </citation>
    <scope>NUCLEOTIDE SEQUENCE</scope>
    <source>
        <strain evidence="7">NRRL 1565</strain>
    </source>
</reference>
<comment type="similarity">
    <text evidence="2 6">Belongs to the peroxisomal membrane protein PXMP2/4 family.</text>
</comment>
<evidence type="ECO:0000256" key="5">
    <source>
        <dbReference type="ARBA" id="ARBA00023136"/>
    </source>
</evidence>
<keyword evidence="4" id="KW-1133">Transmembrane helix</keyword>
<comment type="subcellular location">
    <subcellularLocation>
        <location evidence="1">Membrane</location>
        <topology evidence="1">Multi-pass membrane protein</topology>
    </subcellularLocation>
</comment>
<organism evidence="7 8">
    <name type="scientific">Coemansia guatemalensis</name>
    <dbReference type="NCBI Taxonomy" id="2761395"/>
    <lineage>
        <taxon>Eukaryota</taxon>
        <taxon>Fungi</taxon>
        <taxon>Fungi incertae sedis</taxon>
        <taxon>Zoopagomycota</taxon>
        <taxon>Kickxellomycotina</taxon>
        <taxon>Kickxellomycetes</taxon>
        <taxon>Kickxellales</taxon>
        <taxon>Kickxellaceae</taxon>
        <taxon>Coemansia</taxon>
    </lineage>
</organism>
<dbReference type="PANTHER" id="PTHR11266">
    <property type="entry name" value="PEROXISOMAL MEMBRANE PROTEIN 2, PXMP2 MPV17"/>
    <property type="match status" value="1"/>
</dbReference>
<dbReference type="EMBL" id="JANBUO010000836">
    <property type="protein sequence ID" value="KAJ2801301.1"/>
    <property type="molecule type" value="Genomic_DNA"/>
</dbReference>
<dbReference type="Proteomes" id="UP001140094">
    <property type="component" value="Unassembled WGS sequence"/>
</dbReference>
<evidence type="ECO:0000256" key="6">
    <source>
        <dbReference type="RuleBase" id="RU363053"/>
    </source>
</evidence>
<evidence type="ECO:0000256" key="1">
    <source>
        <dbReference type="ARBA" id="ARBA00004141"/>
    </source>
</evidence>
<dbReference type="OrthoDB" id="10267969at2759"/>
<evidence type="ECO:0000313" key="8">
    <source>
        <dbReference type="Proteomes" id="UP001140094"/>
    </source>
</evidence>
<keyword evidence="8" id="KW-1185">Reference proteome</keyword>
<comment type="caution">
    <text evidence="7">The sequence shown here is derived from an EMBL/GenBank/DDBJ whole genome shotgun (WGS) entry which is preliminary data.</text>
</comment>